<comment type="caution">
    <text evidence="1">The sequence shown here is derived from an EMBL/GenBank/DDBJ whole genome shotgun (WGS) entry which is preliminary data.</text>
</comment>
<reference evidence="1 2" key="1">
    <citation type="submission" date="2024-04" db="EMBL/GenBank/DDBJ databases">
        <authorList>
            <consortium name="Genoscope - CEA"/>
            <person name="William W."/>
        </authorList>
    </citation>
    <scope>NUCLEOTIDE SEQUENCE [LARGE SCALE GENOMIC DNA]</scope>
</reference>
<proteinExistence type="predicted"/>
<evidence type="ECO:0000313" key="1">
    <source>
        <dbReference type="EMBL" id="CAL1548874.1"/>
    </source>
</evidence>
<dbReference type="Proteomes" id="UP001497497">
    <property type="component" value="Unassembled WGS sequence"/>
</dbReference>
<keyword evidence="2" id="KW-1185">Reference proteome</keyword>
<feature type="non-terminal residue" evidence="1">
    <location>
        <position position="1"/>
    </location>
</feature>
<feature type="non-terminal residue" evidence="1">
    <location>
        <position position="113"/>
    </location>
</feature>
<protein>
    <submittedName>
        <fullName evidence="1">Uncharacterized protein</fullName>
    </submittedName>
</protein>
<name>A0AAV2IUK9_LYMST</name>
<sequence length="113" mass="13299">NFQQLYLNTTSLIAFEIKTNFSDRYDLALTYYTSPMEFYWFVARTVAILETARRKGAFPVLVMETVYYLLKDVAENEMTHFILSKVKHEGTDRVYFDDFLGEDDVTDENKPLV</sequence>
<gene>
    <name evidence="1" type="ORF">GSLYS_00022191001</name>
</gene>
<dbReference type="EMBL" id="CAXITT010001999">
    <property type="protein sequence ID" value="CAL1548874.1"/>
    <property type="molecule type" value="Genomic_DNA"/>
</dbReference>
<evidence type="ECO:0000313" key="2">
    <source>
        <dbReference type="Proteomes" id="UP001497497"/>
    </source>
</evidence>
<accession>A0AAV2IUK9</accession>
<organism evidence="1 2">
    <name type="scientific">Lymnaea stagnalis</name>
    <name type="common">Great pond snail</name>
    <name type="synonym">Helix stagnalis</name>
    <dbReference type="NCBI Taxonomy" id="6523"/>
    <lineage>
        <taxon>Eukaryota</taxon>
        <taxon>Metazoa</taxon>
        <taxon>Spiralia</taxon>
        <taxon>Lophotrochozoa</taxon>
        <taxon>Mollusca</taxon>
        <taxon>Gastropoda</taxon>
        <taxon>Heterobranchia</taxon>
        <taxon>Euthyneura</taxon>
        <taxon>Panpulmonata</taxon>
        <taxon>Hygrophila</taxon>
        <taxon>Lymnaeoidea</taxon>
        <taxon>Lymnaeidae</taxon>
        <taxon>Lymnaea</taxon>
    </lineage>
</organism>
<dbReference type="AlphaFoldDB" id="A0AAV2IUK9"/>